<dbReference type="AlphaFoldDB" id="A0A1H0S292"/>
<dbReference type="Pfam" id="PF20613">
    <property type="entry name" value="HipA_2"/>
    <property type="match status" value="1"/>
</dbReference>
<name>A0A1H0S292_9BURK</name>
<proteinExistence type="predicted"/>
<accession>A0A1H0S292</accession>
<protein>
    <recommendedName>
        <fullName evidence="1">HipA-like kinase domain-containing protein</fullName>
    </recommendedName>
</protein>
<evidence type="ECO:0000313" key="2">
    <source>
        <dbReference type="EMBL" id="SDP35358.1"/>
    </source>
</evidence>
<feature type="domain" description="HipA-like kinase" evidence="1">
    <location>
        <begin position="69"/>
        <end position="214"/>
    </location>
</feature>
<reference evidence="3" key="1">
    <citation type="submission" date="2016-10" db="EMBL/GenBank/DDBJ databases">
        <authorList>
            <person name="Varghese N."/>
            <person name="Submissions S."/>
        </authorList>
    </citation>
    <scope>NUCLEOTIDE SEQUENCE [LARGE SCALE GENOMIC DNA]</scope>
    <source>
        <strain evidence="3">DSM 17101</strain>
    </source>
</reference>
<dbReference type="Proteomes" id="UP000199317">
    <property type="component" value="Unassembled WGS sequence"/>
</dbReference>
<sequence>MVEASDTLAGGQWMASVKIPNMRKHAQRIRCRREKSLPPAKSALTWPPFPISCRESPAVRSITVSRYVTPLREGGSMPAVVEGDDLGVYVLKFRGAGQGVRALMAEIIAGGIARALELPVPEIVLAQLDPALAQTEPDPEIQDLIRASAGLNVALDYLSGAVNFDPAVDRVTPDFASRLVWFDALVGNVDRTARNTNLLVWHRNPWLIDHGASLTFHHAWNGTVAQPARPFAPIADHVLLPLATELAAVDAGLAARLTPPCLQAVLAEVPELFLAQAAEGHGDGQGDGALADPAAHRQAYVDYFLARLAGRQAWLQGAIDARG</sequence>
<organism evidence="2 3">
    <name type="scientific">Paracidovorax cattleyae</name>
    <dbReference type="NCBI Taxonomy" id="80868"/>
    <lineage>
        <taxon>Bacteria</taxon>
        <taxon>Pseudomonadati</taxon>
        <taxon>Pseudomonadota</taxon>
        <taxon>Betaproteobacteria</taxon>
        <taxon>Burkholderiales</taxon>
        <taxon>Comamonadaceae</taxon>
        <taxon>Paracidovorax</taxon>
    </lineage>
</organism>
<evidence type="ECO:0000259" key="1">
    <source>
        <dbReference type="Pfam" id="PF20613"/>
    </source>
</evidence>
<gene>
    <name evidence="2" type="ORF">SAMN04489708_11156</name>
</gene>
<keyword evidence="3" id="KW-1185">Reference proteome</keyword>
<evidence type="ECO:0000313" key="3">
    <source>
        <dbReference type="Proteomes" id="UP000199317"/>
    </source>
</evidence>
<dbReference type="InterPro" id="IPR046748">
    <property type="entry name" value="HipA_2"/>
</dbReference>
<dbReference type="EMBL" id="FNJL01000011">
    <property type="protein sequence ID" value="SDP35358.1"/>
    <property type="molecule type" value="Genomic_DNA"/>
</dbReference>